<organism evidence="5 6">
    <name type="scientific">Steccherinum ochraceum</name>
    <dbReference type="NCBI Taxonomy" id="92696"/>
    <lineage>
        <taxon>Eukaryota</taxon>
        <taxon>Fungi</taxon>
        <taxon>Dikarya</taxon>
        <taxon>Basidiomycota</taxon>
        <taxon>Agaricomycotina</taxon>
        <taxon>Agaricomycetes</taxon>
        <taxon>Polyporales</taxon>
        <taxon>Steccherinaceae</taxon>
        <taxon>Steccherinum</taxon>
    </lineage>
</organism>
<dbReference type="GO" id="GO:0012505">
    <property type="term" value="C:endomembrane system"/>
    <property type="evidence" value="ECO:0007669"/>
    <property type="project" value="TreeGrafter"/>
</dbReference>
<dbReference type="InterPro" id="IPR045242">
    <property type="entry name" value="Syntaxin"/>
</dbReference>
<dbReference type="GO" id="GO:0006886">
    <property type="term" value="P:intracellular protein transport"/>
    <property type="evidence" value="ECO:0007669"/>
    <property type="project" value="InterPro"/>
</dbReference>
<dbReference type="Proteomes" id="UP000292702">
    <property type="component" value="Unassembled WGS sequence"/>
</dbReference>
<feature type="non-terminal residue" evidence="5">
    <location>
        <position position="359"/>
    </location>
</feature>
<dbReference type="GO" id="GO:0031201">
    <property type="term" value="C:SNARE complex"/>
    <property type="evidence" value="ECO:0007669"/>
    <property type="project" value="TreeGrafter"/>
</dbReference>
<dbReference type="GO" id="GO:0000149">
    <property type="term" value="F:SNARE binding"/>
    <property type="evidence" value="ECO:0007669"/>
    <property type="project" value="TreeGrafter"/>
</dbReference>
<dbReference type="InterPro" id="IPR045340">
    <property type="entry name" value="DUF6533"/>
</dbReference>
<keyword evidence="3" id="KW-0472">Membrane</keyword>
<feature type="compositionally biased region" description="Low complexity" evidence="2">
    <location>
        <begin position="149"/>
        <end position="163"/>
    </location>
</feature>
<gene>
    <name evidence="5" type="ORF">EIP91_011254</name>
</gene>
<feature type="compositionally biased region" description="Polar residues" evidence="2">
    <location>
        <begin position="1"/>
        <end position="14"/>
    </location>
</feature>
<evidence type="ECO:0000256" key="1">
    <source>
        <dbReference type="ARBA" id="ARBA00009063"/>
    </source>
</evidence>
<dbReference type="Gene3D" id="1.20.58.70">
    <property type="match status" value="1"/>
</dbReference>
<dbReference type="InterPro" id="IPR006011">
    <property type="entry name" value="Syntaxin_N"/>
</dbReference>
<dbReference type="GO" id="GO:0006906">
    <property type="term" value="P:vesicle fusion"/>
    <property type="evidence" value="ECO:0007669"/>
    <property type="project" value="TreeGrafter"/>
</dbReference>
<dbReference type="InterPro" id="IPR006012">
    <property type="entry name" value="Syntaxin/epimorphin_CS"/>
</dbReference>
<dbReference type="SUPFAM" id="SSF47661">
    <property type="entry name" value="t-snare proteins"/>
    <property type="match status" value="1"/>
</dbReference>
<dbReference type="Gene3D" id="1.20.5.110">
    <property type="match status" value="1"/>
</dbReference>
<protein>
    <recommendedName>
        <fullName evidence="4">t-SNARE coiled-coil homology domain-containing protein</fullName>
    </recommendedName>
</protein>
<accession>A0A4V2MUU7</accession>
<dbReference type="AlphaFoldDB" id="A0A4V2MUU7"/>
<evidence type="ECO:0000313" key="5">
    <source>
        <dbReference type="EMBL" id="TCD59887.1"/>
    </source>
</evidence>
<dbReference type="EMBL" id="RWJN01000710">
    <property type="protein sequence ID" value="TCD59887.1"/>
    <property type="molecule type" value="Genomic_DNA"/>
</dbReference>
<dbReference type="OrthoDB" id="364348at2759"/>
<comment type="similarity">
    <text evidence="1">Belongs to the syntaxin family.</text>
</comment>
<dbReference type="GO" id="GO:0005484">
    <property type="term" value="F:SNAP receptor activity"/>
    <property type="evidence" value="ECO:0007669"/>
    <property type="project" value="InterPro"/>
</dbReference>
<dbReference type="FunFam" id="1.20.5.110:FF:000059">
    <property type="entry name" value="Related to syntaxin 12"/>
    <property type="match status" value="1"/>
</dbReference>
<dbReference type="STRING" id="92696.A0A4V2MUU7"/>
<keyword evidence="3" id="KW-0812">Transmembrane</keyword>
<keyword evidence="6" id="KW-1185">Reference proteome</keyword>
<reference evidence="5 6" key="1">
    <citation type="submission" date="2018-11" db="EMBL/GenBank/DDBJ databases">
        <title>Genome assembly of Steccherinum ochraceum LE-BIN_3174, the white-rot fungus of the Steccherinaceae family (The Residual Polyporoid clade, Polyporales, Basidiomycota).</title>
        <authorList>
            <person name="Fedorova T.V."/>
            <person name="Glazunova O.A."/>
            <person name="Landesman E.O."/>
            <person name="Moiseenko K.V."/>
            <person name="Psurtseva N.V."/>
            <person name="Savinova O.S."/>
            <person name="Shakhova N.V."/>
            <person name="Tyazhelova T.V."/>
            <person name="Vasina D.V."/>
        </authorList>
    </citation>
    <scope>NUCLEOTIDE SEQUENCE [LARGE SCALE GENOMIC DNA]</scope>
    <source>
        <strain evidence="5 6">LE-BIN_3174</strain>
    </source>
</reference>
<dbReference type="PANTHER" id="PTHR19957">
    <property type="entry name" value="SYNTAXIN"/>
    <property type="match status" value="1"/>
</dbReference>
<feature type="region of interest" description="Disordered" evidence="2">
    <location>
        <begin position="143"/>
        <end position="164"/>
    </location>
</feature>
<feature type="transmembrane region" description="Helical" evidence="3">
    <location>
        <begin position="285"/>
        <end position="303"/>
    </location>
</feature>
<feature type="region of interest" description="Disordered" evidence="2">
    <location>
        <begin position="1"/>
        <end position="27"/>
    </location>
</feature>
<name>A0A4V2MUU7_9APHY</name>
<dbReference type="InterPro" id="IPR000727">
    <property type="entry name" value="T_SNARE_dom"/>
</dbReference>
<dbReference type="Pfam" id="PF20151">
    <property type="entry name" value="DUF6533"/>
    <property type="match status" value="1"/>
</dbReference>
<comment type="caution">
    <text evidence="5">The sequence shown here is derived from an EMBL/GenBank/DDBJ whole genome shotgun (WGS) entry which is preliminary data.</text>
</comment>
<dbReference type="InterPro" id="IPR010989">
    <property type="entry name" value="SNARE"/>
</dbReference>
<dbReference type="PROSITE" id="PS00914">
    <property type="entry name" value="SYNTAXIN"/>
    <property type="match status" value="1"/>
</dbReference>
<evidence type="ECO:0000313" key="6">
    <source>
        <dbReference type="Proteomes" id="UP000292702"/>
    </source>
</evidence>
<dbReference type="GO" id="GO:0048278">
    <property type="term" value="P:vesicle docking"/>
    <property type="evidence" value="ECO:0007669"/>
    <property type="project" value="TreeGrafter"/>
</dbReference>
<feature type="domain" description="T-SNARE coiled-coil homology" evidence="4">
    <location>
        <begin position="178"/>
        <end position="240"/>
    </location>
</feature>
<dbReference type="PANTHER" id="PTHR19957:SF38">
    <property type="entry name" value="LD27581P"/>
    <property type="match status" value="1"/>
</dbReference>
<dbReference type="CDD" id="cd15840">
    <property type="entry name" value="SNARE_Qa"/>
    <property type="match status" value="1"/>
</dbReference>
<feature type="transmembrane region" description="Helical" evidence="3">
    <location>
        <begin position="251"/>
        <end position="273"/>
    </location>
</feature>
<proteinExistence type="inferred from homology"/>
<dbReference type="PROSITE" id="PS50192">
    <property type="entry name" value="T_SNARE"/>
    <property type="match status" value="1"/>
</dbReference>
<feature type="transmembrane region" description="Helical" evidence="3">
    <location>
        <begin position="324"/>
        <end position="346"/>
    </location>
</feature>
<evidence type="ECO:0000256" key="2">
    <source>
        <dbReference type="SAM" id="MobiDB-lite"/>
    </source>
</evidence>
<dbReference type="SMART" id="SM00397">
    <property type="entry name" value="t_SNARE"/>
    <property type="match status" value="1"/>
</dbReference>
<dbReference type="Pfam" id="PF05739">
    <property type="entry name" value="SNARE"/>
    <property type="match status" value="1"/>
</dbReference>
<evidence type="ECO:0000259" key="4">
    <source>
        <dbReference type="PROSITE" id="PS50192"/>
    </source>
</evidence>
<dbReference type="Pfam" id="PF14523">
    <property type="entry name" value="Syntaxin_2"/>
    <property type="match status" value="1"/>
</dbReference>
<evidence type="ECO:0000256" key="3">
    <source>
        <dbReference type="SAM" id="Phobius"/>
    </source>
</evidence>
<keyword evidence="3" id="KW-1133">Transmembrane helix</keyword>
<sequence>MSFQDIETGLTQRPLSPRQGAPPTQEESTFLALQSSLSMQVFKINSNVQGILKLVDQLGTGKDTSYVRKSLHDLTEVTRDLAKRGTDDLKKLAALQTTLPRYKTSVQKTSHDFQVSLVAFQRAQQVSAERQRTVVEGVKIAIEEESAPEEQPSTSSPSQRQAQLLQNQLSPQELAHQESLIQEREVEIREIETGIHELSEIFRDLGTLVQEQGGMLDNIESNISSIAVDTAGAAEELTTAHEYQRRAGRRALCLMLVLVVVVAVVLLACTANMANDVLPLPTDLAQTRVTVYMGFVSFMILVWDHIITLGDEVEYIWMGRKGPIVWLFFINRYLSPFGFIINLFAYMSPSWTPERYITA</sequence>
<dbReference type="GO" id="GO:0006896">
    <property type="term" value="P:Golgi to vacuole transport"/>
    <property type="evidence" value="ECO:0007669"/>
    <property type="project" value="TreeGrafter"/>
</dbReference>